<protein>
    <submittedName>
        <fullName evidence="2">Uncharacterized protein</fullName>
    </submittedName>
</protein>
<comment type="caution">
    <text evidence="2">The sequence shown here is derived from an EMBL/GenBank/DDBJ whole genome shotgun (WGS) entry which is preliminary data.</text>
</comment>
<evidence type="ECO:0000313" key="2">
    <source>
        <dbReference type="EMBL" id="GBP13235.1"/>
    </source>
</evidence>
<keyword evidence="3" id="KW-1185">Reference proteome</keyword>
<proteinExistence type="predicted"/>
<accession>A0A4C1TGJ3</accession>
<reference evidence="2 3" key="1">
    <citation type="journal article" date="2019" name="Commun. Biol.">
        <title>The bagworm genome reveals a unique fibroin gene that provides high tensile strength.</title>
        <authorList>
            <person name="Kono N."/>
            <person name="Nakamura H."/>
            <person name="Ohtoshi R."/>
            <person name="Tomita M."/>
            <person name="Numata K."/>
            <person name="Arakawa K."/>
        </authorList>
    </citation>
    <scope>NUCLEOTIDE SEQUENCE [LARGE SCALE GENOMIC DNA]</scope>
</reference>
<organism evidence="2 3">
    <name type="scientific">Eumeta variegata</name>
    <name type="common">Bagworm moth</name>
    <name type="synonym">Eumeta japonica</name>
    <dbReference type="NCBI Taxonomy" id="151549"/>
    <lineage>
        <taxon>Eukaryota</taxon>
        <taxon>Metazoa</taxon>
        <taxon>Ecdysozoa</taxon>
        <taxon>Arthropoda</taxon>
        <taxon>Hexapoda</taxon>
        <taxon>Insecta</taxon>
        <taxon>Pterygota</taxon>
        <taxon>Neoptera</taxon>
        <taxon>Endopterygota</taxon>
        <taxon>Lepidoptera</taxon>
        <taxon>Glossata</taxon>
        <taxon>Ditrysia</taxon>
        <taxon>Tineoidea</taxon>
        <taxon>Psychidae</taxon>
        <taxon>Oiketicinae</taxon>
        <taxon>Eumeta</taxon>
    </lineage>
</organism>
<evidence type="ECO:0000256" key="1">
    <source>
        <dbReference type="SAM" id="MobiDB-lite"/>
    </source>
</evidence>
<feature type="region of interest" description="Disordered" evidence="1">
    <location>
        <begin position="1"/>
        <end position="31"/>
    </location>
</feature>
<dbReference type="AlphaFoldDB" id="A0A4C1TGJ3"/>
<dbReference type="EMBL" id="BGZK01000055">
    <property type="protein sequence ID" value="GBP13235.1"/>
    <property type="molecule type" value="Genomic_DNA"/>
</dbReference>
<feature type="region of interest" description="Disordered" evidence="1">
    <location>
        <begin position="50"/>
        <end position="70"/>
    </location>
</feature>
<gene>
    <name evidence="2" type="ORF">EVAR_93181_1</name>
</gene>
<evidence type="ECO:0000313" key="3">
    <source>
        <dbReference type="Proteomes" id="UP000299102"/>
    </source>
</evidence>
<dbReference type="Proteomes" id="UP000299102">
    <property type="component" value="Unassembled WGS sequence"/>
</dbReference>
<feature type="compositionally biased region" description="Basic residues" evidence="1">
    <location>
        <begin position="54"/>
        <end position="63"/>
    </location>
</feature>
<feature type="compositionally biased region" description="Gly residues" evidence="1">
    <location>
        <begin position="12"/>
        <end position="23"/>
    </location>
</feature>
<sequence length="70" mass="7760">MEEVRNVRARGRGGAARGGGARGRGATRASRLRRRASDYVFEYENDGRLSAAGGRRRGRAAHPRRVEYSE</sequence>
<name>A0A4C1TGJ3_EUMVA</name>